<evidence type="ECO:0008006" key="7">
    <source>
        <dbReference type="Google" id="ProtNLM"/>
    </source>
</evidence>
<protein>
    <recommendedName>
        <fullName evidence="7">Glucuronosyltransferase</fullName>
    </recommendedName>
</protein>
<feature type="compositionally biased region" description="Basic residues" evidence="3">
    <location>
        <begin position="542"/>
        <end position="602"/>
    </location>
</feature>
<dbReference type="EMBL" id="CAJNOE010000051">
    <property type="protein sequence ID" value="CAF0817330.1"/>
    <property type="molecule type" value="Genomic_DNA"/>
</dbReference>
<feature type="compositionally biased region" description="Basic and acidic residues" evidence="3">
    <location>
        <begin position="468"/>
        <end position="521"/>
    </location>
</feature>
<evidence type="ECO:0000256" key="1">
    <source>
        <dbReference type="ARBA" id="ARBA00009995"/>
    </source>
</evidence>
<feature type="compositionally biased region" description="Basic and acidic residues" evidence="3">
    <location>
        <begin position="603"/>
        <end position="624"/>
    </location>
</feature>
<evidence type="ECO:0000256" key="3">
    <source>
        <dbReference type="SAM" id="MobiDB-lite"/>
    </source>
</evidence>
<comment type="similarity">
    <text evidence="1">Belongs to the UDP-glycosyltransferase family.</text>
</comment>
<dbReference type="GO" id="GO:0035251">
    <property type="term" value="F:UDP-glucosyltransferase activity"/>
    <property type="evidence" value="ECO:0007669"/>
    <property type="project" value="TreeGrafter"/>
</dbReference>
<dbReference type="InterPro" id="IPR002213">
    <property type="entry name" value="UDP_glucos_trans"/>
</dbReference>
<dbReference type="Proteomes" id="UP000663860">
    <property type="component" value="Unassembled WGS sequence"/>
</dbReference>
<dbReference type="PANTHER" id="PTHR48047">
    <property type="entry name" value="GLYCOSYLTRANSFERASE"/>
    <property type="match status" value="1"/>
</dbReference>
<proteinExistence type="inferred from homology"/>
<dbReference type="SUPFAM" id="SSF53756">
    <property type="entry name" value="UDP-Glycosyltransferase/glycogen phosphorylase"/>
    <property type="match status" value="1"/>
</dbReference>
<dbReference type="AlphaFoldDB" id="A0A819TLL9"/>
<dbReference type="Proteomes" id="UP000663868">
    <property type="component" value="Unassembled WGS sequence"/>
</dbReference>
<keyword evidence="2" id="KW-0808">Transferase</keyword>
<dbReference type="InterPro" id="IPR035595">
    <property type="entry name" value="UDP_glycos_trans_CS"/>
</dbReference>
<feature type="region of interest" description="Disordered" evidence="3">
    <location>
        <begin position="442"/>
        <end position="657"/>
    </location>
</feature>
<feature type="compositionally biased region" description="Polar residues" evidence="3">
    <location>
        <begin position="625"/>
        <end position="637"/>
    </location>
</feature>
<name>A0A819TLL9_9BILA</name>
<evidence type="ECO:0000313" key="4">
    <source>
        <dbReference type="EMBL" id="CAF0817330.1"/>
    </source>
</evidence>
<dbReference type="EMBL" id="CAJOBB010004213">
    <property type="protein sequence ID" value="CAF4079501.1"/>
    <property type="molecule type" value="Genomic_DNA"/>
</dbReference>
<dbReference type="Gene3D" id="3.40.50.2000">
    <property type="entry name" value="Glycogen Phosphorylase B"/>
    <property type="match status" value="2"/>
</dbReference>
<dbReference type="Pfam" id="PF00201">
    <property type="entry name" value="UDPGT"/>
    <property type="match status" value="1"/>
</dbReference>
<sequence>MESNSHVVMVSIPRLGHVIPMLDLAKKISVHCNVTFVVSLSILDKIKDMGLISNEDNSNRLEFIGLLDNNSDENKILDSKFTSKLDYDIDQMCEPFTQLFSTISSIPSPSTPLLFTRPINRPVHMVISDIFNPLPIRIAHQRLIHTQVFMPCNFENLSRYIKISTGELVVPMSQQFVQNFLEAFTFADGIICNSIAQLEEHPLDRYRQQLVIRSNLVVRFVGPLFSEKDEIQKDETMVCVKEWLDMQWEKTKEFSSVIYVAFGSIVNLTGEQIVEISRSIASYPSIWSLKNDYHKYLPSSNNEMHLVLDWVPQRLILSHPAVKLFISHGGWNSVLESMSAGKPMLILPMFGDQFLNGHRIEHEFGTGRVIRNTKSNGHQRLITTDEINLYIQQIFDLKMTVIEKAQQLQIIIHHARENSSREHLNEIISIVNLIDAQHENTKKQHQGTLNTIGDDGNSEIDGTENDGTGDKVDRKNNRNNTPDRKKPFDRNNDDDNEDRANRRDHMPDRKNNRNNRPDKTKPYNRNNDEDFDDSGELLPSKDRKRKHWKKDKHMQKHKHWKKKKHGKHHHGHEHHRKHHHHHHHHHRHHHEDKNHRHIRPNHRKPEYNEEDKFIDKNKSNKDQYNDSPASRRNPTNTDDYNSDRIINNRNNDDNIGE</sequence>
<dbReference type="CDD" id="cd03784">
    <property type="entry name" value="GT1_Gtf-like"/>
    <property type="match status" value="1"/>
</dbReference>
<dbReference type="PROSITE" id="PS00375">
    <property type="entry name" value="UDPGT"/>
    <property type="match status" value="1"/>
</dbReference>
<evidence type="ECO:0000313" key="5">
    <source>
        <dbReference type="EMBL" id="CAF4079501.1"/>
    </source>
</evidence>
<evidence type="ECO:0000313" key="6">
    <source>
        <dbReference type="Proteomes" id="UP000663868"/>
    </source>
</evidence>
<accession>A0A819TLL9</accession>
<gene>
    <name evidence="4" type="ORF">IZO911_LOCUS7802</name>
    <name evidence="5" type="ORF">KXQ929_LOCUS33258</name>
</gene>
<comment type="caution">
    <text evidence="5">The sequence shown here is derived from an EMBL/GenBank/DDBJ whole genome shotgun (WGS) entry which is preliminary data.</text>
</comment>
<reference evidence="5" key="1">
    <citation type="submission" date="2021-02" db="EMBL/GenBank/DDBJ databases">
        <authorList>
            <person name="Nowell W R."/>
        </authorList>
    </citation>
    <scope>NUCLEOTIDE SEQUENCE</scope>
</reference>
<evidence type="ECO:0000256" key="2">
    <source>
        <dbReference type="ARBA" id="ARBA00022679"/>
    </source>
</evidence>
<organism evidence="5 6">
    <name type="scientific">Adineta steineri</name>
    <dbReference type="NCBI Taxonomy" id="433720"/>
    <lineage>
        <taxon>Eukaryota</taxon>
        <taxon>Metazoa</taxon>
        <taxon>Spiralia</taxon>
        <taxon>Gnathifera</taxon>
        <taxon>Rotifera</taxon>
        <taxon>Eurotatoria</taxon>
        <taxon>Bdelloidea</taxon>
        <taxon>Adinetida</taxon>
        <taxon>Adinetidae</taxon>
        <taxon>Adineta</taxon>
    </lineage>
</organism>